<name>A0ACC2Q3I7_9NEOP</name>
<dbReference type="Proteomes" id="UP001231649">
    <property type="component" value="Chromosome 27"/>
</dbReference>
<accession>A0ACC2Q3I7</accession>
<reference evidence="1" key="1">
    <citation type="submission" date="2023-03" db="EMBL/GenBank/DDBJ databases">
        <title>Chromosome-level genomes of two armyworms, Mythimna separata and Mythimna loreyi, provide insights into the biosynthesis and reception of sex pheromones.</title>
        <authorList>
            <person name="Zhao H."/>
        </authorList>
    </citation>
    <scope>NUCLEOTIDE SEQUENCE</scope>
    <source>
        <strain evidence="1">BeijingLab</strain>
    </source>
</reference>
<evidence type="ECO:0000313" key="1">
    <source>
        <dbReference type="EMBL" id="KAJ8707378.1"/>
    </source>
</evidence>
<proteinExistence type="predicted"/>
<sequence>MESTMVKMGTKTVSYRSIGKDKTEDSSADVERPKPNDFDVFVPWACREYRVDANVIVTRGVQAIYISAASTAKKHITTVKRKLSMPPSVVTQEHSMNVDFETSEIDQLVPEVTEKIVKIETVYDSNENLVQIKFLNNKYIPRKVMQVVALTIPFQRHLTSITINSGFDVKALYEMSKFLPVSLITEICLDGTFVREANYHILLEDSNLKHISLARCMISDSILKSIAEQLKEPCAAAKTLSALNLSTNKITDTGAKYLADVLRANRHLSYLNLAGNMITDEGGASILNTLQKFPLQFKELFESRGRYMEYLKKKRELVNMFVIDLHNATGKNYRKKTLKKATKVESLCWQQHYEIAEAQIIQEKAESLAETKLGLFNEPFSPNNTETQDGVVYCLGNNTLAYLNLAYNNLTYISVKKLLEVLKTQKYLYRAPKGLIKVVIDGNLMPASCEEYIEISALLASGGIPGYRKPSEASKKKPLTARYIAK</sequence>
<protein>
    <submittedName>
        <fullName evidence="1">Uncharacterized protein</fullName>
    </submittedName>
</protein>
<evidence type="ECO:0000313" key="2">
    <source>
        <dbReference type="Proteomes" id="UP001231649"/>
    </source>
</evidence>
<gene>
    <name evidence="1" type="ORF">PYW08_010630</name>
</gene>
<comment type="caution">
    <text evidence="1">The sequence shown here is derived from an EMBL/GenBank/DDBJ whole genome shotgun (WGS) entry which is preliminary data.</text>
</comment>
<dbReference type="EMBL" id="CM056803">
    <property type="protein sequence ID" value="KAJ8707378.1"/>
    <property type="molecule type" value="Genomic_DNA"/>
</dbReference>
<keyword evidence="2" id="KW-1185">Reference proteome</keyword>
<organism evidence="1 2">
    <name type="scientific">Mythimna loreyi</name>
    <dbReference type="NCBI Taxonomy" id="667449"/>
    <lineage>
        <taxon>Eukaryota</taxon>
        <taxon>Metazoa</taxon>
        <taxon>Ecdysozoa</taxon>
        <taxon>Arthropoda</taxon>
        <taxon>Hexapoda</taxon>
        <taxon>Insecta</taxon>
        <taxon>Pterygota</taxon>
        <taxon>Neoptera</taxon>
        <taxon>Endopterygota</taxon>
        <taxon>Lepidoptera</taxon>
        <taxon>Glossata</taxon>
        <taxon>Ditrysia</taxon>
        <taxon>Noctuoidea</taxon>
        <taxon>Noctuidae</taxon>
        <taxon>Noctuinae</taxon>
        <taxon>Hadenini</taxon>
        <taxon>Mythimna</taxon>
    </lineage>
</organism>